<keyword evidence="7" id="KW-0732">Signal</keyword>
<dbReference type="InterPro" id="IPR018142">
    <property type="entry name" value="Somatostatin/Cortistatin_C"/>
</dbReference>
<feature type="compositionally biased region" description="Basic and acidic residues" evidence="6">
    <location>
        <begin position="98"/>
        <end position="114"/>
    </location>
</feature>
<keyword evidence="10" id="KW-1185">Reference proteome</keyword>
<keyword evidence="3" id="KW-0964">Secreted</keyword>
<protein>
    <recommendedName>
        <fullName evidence="8">Somatostatin/Cortistatin C-terminal domain-containing protein</fullName>
    </recommendedName>
</protein>
<accession>A0A667I8Z3</accession>
<dbReference type="Pfam" id="PF03002">
    <property type="entry name" value="Somatostatin"/>
    <property type="match status" value="1"/>
</dbReference>
<comment type="similarity">
    <text evidence="2">Belongs to the somatostatin family.</text>
</comment>
<dbReference type="Ensembl" id="ENSLCNT00005038904.1">
    <property type="protein sequence ID" value="ENSLCNP00005034875.1"/>
    <property type="gene ID" value="ENSLCNG00005022650.1"/>
</dbReference>
<evidence type="ECO:0000313" key="9">
    <source>
        <dbReference type="Ensembl" id="ENSLCNP00005034875.1"/>
    </source>
</evidence>
<evidence type="ECO:0000256" key="7">
    <source>
        <dbReference type="SAM" id="SignalP"/>
    </source>
</evidence>
<feature type="signal peptide" evidence="7">
    <location>
        <begin position="1"/>
        <end position="19"/>
    </location>
</feature>
<evidence type="ECO:0000256" key="2">
    <source>
        <dbReference type="ARBA" id="ARBA00008327"/>
    </source>
</evidence>
<evidence type="ECO:0000313" key="10">
    <source>
        <dbReference type="Proteomes" id="UP000472241"/>
    </source>
</evidence>
<evidence type="ECO:0000256" key="3">
    <source>
        <dbReference type="ARBA" id="ARBA00022525"/>
    </source>
</evidence>
<dbReference type="GO" id="GO:0005576">
    <property type="term" value="C:extracellular region"/>
    <property type="evidence" value="ECO:0007669"/>
    <property type="project" value="UniProtKB-SubCell"/>
</dbReference>
<evidence type="ECO:0000256" key="5">
    <source>
        <dbReference type="ARBA" id="ARBA00023157"/>
    </source>
</evidence>
<dbReference type="Proteomes" id="UP000472241">
    <property type="component" value="Unplaced"/>
</dbReference>
<proteinExistence type="inferred from homology"/>
<evidence type="ECO:0000256" key="4">
    <source>
        <dbReference type="ARBA" id="ARBA00022702"/>
    </source>
</evidence>
<name>A0A667I8Z3_LYNCA</name>
<reference evidence="9" key="1">
    <citation type="submission" date="2025-08" db="UniProtKB">
        <authorList>
            <consortium name="Ensembl"/>
        </authorList>
    </citation>
    <scope>IDENTIFICATION</scope>
</reference>
<feature type="region of interest" description="Disordered" evidence="6">
    <location>
        <begin position="21"/>
        <end position="41"/>
    </location>
</feature>
<feature type="region of interest" description="Disordered" evidence="6">
    <location>
        <begin position="78"/>
        <end position="127"/>
    </location>
</feature>
<evidence type="ECO:0000259" key="8">
    <source>
        <dbReference type="Pfam" id="PF03002"/>
    </source>
</evidence>
<sequence length="140" mass="15208">MPRPLCLLLLFLLGGWGEARPPPSCPRRVASPDTTGHDSRVSGLRAGRALAGLLAVSLASSPVPVDPQHGQEAIEMKEKKQPLDFPGLGSSRLVPYGGHRDTGREAREAAKRQEVPPPQQSLQEKTPCKDFFRKTFSSCK</sequence>
<evidence type="ECO:0000256" key="6">
    <source>
        <dbReference type="SAM" id="MobiDB-lite"/>
    </source>
</evidence>
<comment type="subcellular location">
    <subcellularLocation>
        <location evidence="1">Secreted</location>
    </subcellularLocation>
</comment>
<feature type="domain" description="Somatostatin/Cortistatin C-terminal" evidence="8">
    <location>
        <begin position="123"/>
        <end position="139"/>
    </location>
</feature>
<dbReference type="GO" id="GO:0005179">
    <property type="term" value="F:hormone activity"/>
    <property type="evidence" value="ECO:0007669"/>
    <property type="project" value="UniProtKB-KW"/>
</dbReference>
<dbReference type="AlphaFoldDB" id="A0A667I8Z3"/>
<keyword evidence="5" id="KW-1015">Disulfide bond</keyword>
<organism evidence="9 10">
    <name type="scientific">Lynx canadensis</name>
    <name type="common">Canada lynx</name>
    <name type="synonym">Felis canadensis</name>
    <dbReference type="NCBI Taxonomy" id="61383"/>
    <lineage>
        <taxon>Eukaryota</taxon>
        <taxon>Metazoa</taxon>
        <taxon>Chordata</taxon>
        <taxon>Craniata</taxon>
        <taxon>Vertebrata</taxon>
        <taxon>Euteleostomi</taxon>
        <taxon>Mammalia</taxon>
        <taxon>Eutheria</taxon>
        <taxon>Laurasiatheria</taxon>
        <taxon>Carnivora</taxon>
        <taxon>Feliformia</taxon>
        <taxon>Felidae</taxon>
        <taxon>Felinae</taxon>
        <taxon>Lynx</taxon>
    </lineage>
</organism>
<reference evidence="9" key="2">
    <citation type="submission" date="2025-09" db="UniProtKB">
        <authorList>
            <consortium name="Ensembl"/>
        </authorList>
    </citation>
    <scope>IDENTIFICATION</scope>
</reference>
<keyword evidence="4" id="KW-0372">Hormone</keyword>
<evidence type="ECO:0000256" key="1">
    <source>
        <dbReference type="ARBA" id="ARBA00004613"/>
    </source>
</evidence>
<feature type="chain" id="PRO_5025542864" description="Somatostatin/Cortistatin C-terminal domain-containing protein" evidence="7">
    <location>
        <begin position="20"/>
        <end position="140"/>
    </location>
</feature>